<proteinExistence type="inferred from homology"/>
<dbReference type="PANTHER" id="PTHR46696">
    <property type="entry name" value="P450, PUTATIVE (EUROFUNG)-RELATED"/>
    <property type="match status" value="1"/>
</dbReference>
<feature type="compositionally biased region" description="Basic and acidic residues" evidence="2">
    <location>
        <begin position="1"/>
        <end position="10"/>
    </location>
</feature>
<dbReference type="InterPro" id="IPR036396">
    <property type="entry name" value="Cyt_P450_sf"/>
</dbReference>
<feature type="compositionally biased region" description="Pro residues" evidence="2">
    <location>
        <begin position="460"/>
        <end position="471"/>
    </location>
</feature>
<dbReference type="SUPFAM" id="SSF48264">
    <property type="entry name" value="Cytochrome P450"/>
    <property type="match status" value="1"/>
</dbReference>
<dbReference type="Gene3D" id="1.10.630.10">
    <property type="entry name" value="Cytochrome P450"/>
    <property type="match status" value="1"/>
</dbReference>
<evidence type="ECO:0000313" key="4">
    <source>
        <dbReference type="Proteomes" id="UP001614394"/>
    </source>
</evidence>
<dbReference type="PANTHER" id="PTHR46696:SF1">
    <property type="entry name" value="CYTOCHROME P450 YJIB-RELATED"/>
    <property type="match status" value="1"/>
</dbReference>
<feature type="region of interest" description="Disordered" evidence="2">
    <location>
        <begin position="1"/>
        <end position="30"/>
    </location>
</feature>
<dbReference type="EMBL" id="JBITYG010000002">
    <property type="protein sequence ID" value="MFI9100800.1"/>
    <property type="molecule type" value="Genomic_DNA"/>
</dbReference>
<protein>
    <submittedName>
        <fullName evidence="3">Cytochrome P450</fullName>
    </submittedName>
</protein>
<evidence type="ECO:0000256" key="2">
    <source>
        <dbReference type="SAM" id="MobiDB-lite"/>
    </source>
</evidence>
<comment type="caution">
    <text evidence="3">The sequence shown here is derived from an EMBL/GenBank/DDBJ whole genome shotgun (WGS) entry which is preliminary data.</text>
</comment>
<keyword evidence="4" id="KW-1185">Reference proteome</keyword>
<feature type="region of interest" description="Disordered" evidence="2">
    <location>
        <begin position="425"/>
        <end position="480"/>
    </location>
</feature>
<organism evidence="3 4">
    <name type="scientific">Streptomyces fildesensis</name>
    <dbReference type="NCBI Taxonomy" id="375757"/>
    <lineage>
        <taxon>Bacteria</taxon>
        <taxon>Bacillati</taxon>
        <taxon>Actinomycetota</taxon>
        <taxon>Actinomycetes</taxon>
        <taxon>Kitasatosporales</taxon>
        <taxon>Streptomycetaceae</taxon>
        <taxon>Streptomyces</taxon>
    </lineage>
</organism>
<reference evidence="3 4" key="1">
    <citation type="submission" date="2024-10" db="EMBL/GenBank/DDBJ databases">
        <title>The Natural Products Discovery Center: Release of the First 8490 Sequenced Strains for Exploring Actinobacteria Biosynthetic Diversity.</title>
        <authorList>
            <person name="Kalkreuter E."/>
            <person name="Kautsar S.A."/>
            <person name="Yang D."/>
            <person name="Bader C.D."/>
            <person name="Teijaro C.N."/>
            <person name="Fluegel L."/>
            <person name="Davis C.M."/>
            <person name="Simpson J.R."/>
            <person name="Lauterbach L."/>
            <person name="Steele A.D."/>
            <person name="Gui C."/>
            <person name="Meng S."/>
            <person name="Li G."/>
            <person name="Viehrig K."/>
            <person name="Ye F."/>
            <person name="Su P."/>
            <person name="Kiefer A.F."/>
            <person name="Nichols A."/>
            <person name="Cepeda A.J."/>
            <person name="Yan W."/>
            <person name="Fan B."/>
            <person name="Jiang Y."/>
            <person name="Adhikari A."/>
            <person name="Zheng C.-J."/>
            <person name="Schuster L."/>
            <person name="Cowan T.M."/>
            <person name="Smanski M.J."/>
            <person name="Chevrette M.G."/>
            <person name="De Carvalho L.P.S."/>
            <person name="Shen B."/>
        </authorList>
    </citation>
    <scope>NUCLEOTIDE SEQUENCE [LARGE SCALE GENOMIC DNA]</scope>
    <source>
        <strain evidence="3 4">NPDC053399</strain>
    </source>
</reference>
<evidence type="ECO:0000313" key="3">
    <source>
        <dbReference type="EMBL" id="MFI9100800.1"/>
    </source>
</evidence>
<gene>
    <name evidence="3" type="ORF">ACIGXA_09750</name>
</gene>
<dbReference type="PROSITE" id="PS00086">
    <property type="entry name" value="CYTOCHROME_P450"/>
    <property type="match status" value="1"/>
</dbReference>
<name>A0ABW8C611_9ACTN</name>
<comment type="similarity">
    <text evidence="1">Belongs to the cytochrome P450 family.</text>
</comment>
<dbReference type="RefSeq" id="WP_399646434.1">
    <property type="nucleotide sequence ID" value="NZ_JBITYG010000002.1"/>
</dbReference>
<evidence type="ECO:0000256" key="1">
    <source>
        <dbReference type="ARBA" id="ARBA00010617"/>
    </source>
</evidence>
<feature type="compositionally biased region" description="Low complexity" evidence="2">
    <location>
        <begin position="442"/>
        <end position="459"/>
    </location>
</feature>
<dbReference type="PRINTS" id="PR00359">
    <property type="entry name" value="BP450"/>
</dbReference>
<dbReference type="CDD" id="cd20623">
    <property type="entry name" value="CYP_unk"/>
    <property type="match status" value="1"/>
</dbReference>
<dbReference type="Proteomes" id="UP001614394">
    <property type="component" value="Unassembled WGS sequence"/>
</dbReference>
<sequence>MTSPHADDTRANSFATPPPECPAHSTGAVTGRRRLYGPEADADPMALYELLRAEHGSVAPVLLHGDVPAWLVLGHRENEEVARTPSRFSRDSRRWLELQKGNVALDSPLLPIVAWQPMCSFVDGEEHQRLRAAVTQSMERFDGRGIRRYVNRFANQLVDTFCSDGHADLVTRFAGHLPMLVMTQLLGMSEDYGPRLVEAAQDMMKGSETAIASNDYVVRTLQALVARKRATPGKDFASWLIGNSAALTDDEAVEHLRLVLIAGYSTTANLIVNTLRMVLTDRRFRASLAGLQMTIPDALEQSLWDAPPFTAVYGRWATGDTELGGQRIKSGDMLVLCLAAGNVDPAVRPDPTVPMYGNRSHLAFSRGPHECPGQDLGRAIADTGIDALLTRLPDLALAVDEEELTWTPTLLSRNLDALPVTFTPRRPAQSATPAAPWPTTPPAQRATATATAPTRAEMPPTAPPIPLPPQHAPQHAPQQRTPWWQALTRWLRGR</sequence>
<dbReference type="InterPro" id="IPR002397">
    <property type="entry name" value="Cyt_P450_B"/>
</dbReference>
<accession>A0ABW8C611</accession>
<dbReference type="InterPro" id="IPR017972">
    <property type="entry name" value="Cyt_P450_CS"/>
</dbReference>